<gene>
    <name evidence="2" type="ORF">FOC84_26825</name>
</gene>
<proteinExistence type="predicted"/>
<dbReference type="SUPFAM" id="SSF54427">
    <property type="entry name" value="NTF2-like"/>
    <property type="match status" value="1"/>
</dbReference>
<dbReference type="InterPro" id="IPR032710">
    <property type="entry name" value="NTF2-like_dom_sf"/>
</dbReference>
<evidence type="ECO:0000313" key="2">
    <source>
        <dbReference type="EMBL" id="QKH38354.1"/>
    </source>
</evidence>
<evidence type="ECO:0000313" key="3">
    <source>
        <dbReference type="Proteomes" id="UP000500970"/>
    </source>
</evidence>
<keyword evidence="1" id="KW-0732">Signal</keyword>
<evidence type="ECO:0000256" key="1">
    <source>
        <dbReference type="SAM" id="SignalP"/>
    </source>
</evidence>
<dbReference type="Proteomes" id="UP000500970">
    <property type="component" value="Chromosome"/>
</dbReference>
<dbReference type="RefSeq" id="WP_173147607.1">
    <property type="nucleotide sequence ID" value="NZ_CP053985.1"/>
</dbReference>
<accession>A0A7D4E4K4</accession>
<dbReference type="Gene3D" id="3.10.450.50">
    <property type="match status" value="1"/>
</dbReference>
<feature type="signal peptide" evidence="1">
    <location>
        <begin position="1"/>
        <end position="21"/>
    </location>
</feature>
<keyword evidence="3" id="KW-1185">Reference proteome</keyword>
<dbReference type="KEGG" id="apes:FOC84_26825"/>
<sequence length="84" mass="9119">MFRAVATTALLMGAGMAAAMAQELPNSPMALTRTFEQRFNARDLDGLAALYRKDGTSTDVATRRPDGKWLYAIDNPRGLEATAQ</sequence>
<dbReference type="AlphaFoldDB" id="A0A7D4E4K4"/>
<protein>
    <submittedName>
        <fullName evidence="2">Uncharacterized protein</fullName>
    </submittedName>
</protein>
<feature type="chain" id="PRO_5028901931" evidence="1">
    <location>
        <begin position="22"/>
        <end position="84"/>
    </location>
</feature>
<organism evidence="2 3">
    <name type="scientific">Achromobacter pestifer</name>
    <dbReference type="NCBI Taxonomy" id="1353889"/>
    <lineage>
        <taxon>Bacteria</taxon>
        <taxon>Pseudomonadati</taxon>
        <taxon>Pseudomonadota</taxon>
        <taxon>Betaproteobacteria</taxon>
        <taxon>Burkholderiales</taxon>
        <taxon>Alcaligenaceae</taxon>
        <taxon>Achromobacter</taxon>
    </lineage>
</organism>
<name>A0A7D4E4K4_9BURK</name>
<dbReference type="EMBL" id="CP053985">
    <property type="protein sequence ID" value="QKH38354.1"/>
    <property type="molecule type" value="Genomic_DNA"/>
</dbReference>
<reference evidence="2 3" key="1">
    <citation type="submission" date="2020-05" db="EMBL/GenBank/DDBJ databases">
        <title>FDA dAtabase for Regulatory Grade micrObial Sequences (FDA-ARGOS): Supporting development and validation of Infectious Disease Dx tests.</title>
        <authorList>
            <person name="Sproer C."/>
            <person name="Gronow S."/>
            <person name="Severitt S."/>
            <person name="Schroder I."/>
            <person name="Tallon L."/>
            <person name="Sadzewicz L."/>
            <person name="Zhao X."/>
            <person name="Vavikolanu K."/>
            <person name="Mehta A."/>
            <person name="Aluvathingal J."/>
            <person name="Nadendla S."/>
            <person name="Myers T."/>
            <person name="Yan Y."/>
            <person name="Sichtig H."/>
        </authorList>
    </citation>
    <scope>NUCLEOTIDE SEQUENCE [LARGE SCALE GENOMIC DNA]</scope>
    <source>
        <strain evidence="2 3">FDAARGOS_790</strain>
    </source>
</reference>